<dbReference type="AlphaFoldDB" id="A0A2P2QM15"/>
<dbReference type="EMBL" id="GGEC01087451">
    <property type="protein sequence ID" value="MBX67935.1"/>
    <property type="molecule type" value="Transcribed_RNA"/>
</dbReference>
<protein>
    <submittedName>
        <fullName evidence="1">Uncharacterized protein</fullName>
    </submittedName>
</protein>
<proteinExistence type="predicted"/>
<name>A0A2P2QM15_RHIMU</name>
<evidence type="ECO:0000313" key="1">
    <source>
        <dbReference type="EMBL" id="MBX67935.1"/>
    </source>
</evidence>
<reference evidence="1" key="1">
    <citation type="submission" date="2018-02" db="EMBL/GenBank/DDBJ databases">
        <title>Rhizophora mucronata_Transcriptome.</title>
        <authorList>
            <person name="Meera S.P."/>
            <person name="Sreeshan A."/>
            <person name="Augustine A."/>
        </authorList>
    </citation>
    <scope>NUCLEOTIDE SEQUENCE</scope>
    <source>
        <tissue evidence="1">Leaf</tissue>
    </source>
</reference>
<accession>A0A2P2QM15</accession>
<organism evidence="1">
    <name type="scientific">Rhizophora mucronata</name>
    <name type="common">Asiatic mangrove</name>
    <dbReference type="NCBI Taxonomy" id="61149"/>
    <lineage>
        <taxon>Eukaryota</taxon>
        <taxon>Viridiplantae</taxon>
        <taxon>Streptophyta</taxon>
        <taxon>Embryophyta</taxon>
        <taxon>Tracheophyta</taxon>
        <taxon>Spermatophyta</taxon>
        <taxon>Magnoliopsida</taxon>
        <taxon>eudicotyledons</taxon>
        <taxon>Gunneridae</taxon>
        <taxon>Pentapetalae</taxon>
        <taxon>rosids</taxon>
        <taxon>fabids</taxon>
        <taxon>Malpighiales</taxon>
        <taxon>Rhizophoraceae</taxon>
        <taxon>Rhizophora</taxon>
    </lineage>
</organism>
<sequence length="51" mass="5975">MLWLLSFDTLKERTDHLGVCNWYCGNGCYMVVVMVRMACDVSRHVYIRVSC</sequence>